<feature type="domain" description="HTH psq-type" evidence="3">
    <location>
        <begin position="1"/>
        <end position="30"/>
    </location>
</feature>
<name>A0ABQ8TIP3_PERAM</name>
<feature type="region of interest" description="Disordered" evidence="2">
    <location>
        <begin position="210"/>
        <end position="231"/>
    </location>
</feature>
<evidence type="ECO:0000313" key="5">
    <source>
        <dbReference type="Proteomes" id="UP001148838"/>
    </source>
</evidence>
<dbReference type="InterPro" id="IPR007889">
    <property type="entry name" value="HTH_Psq"/>
</dbReference>
<evidence type="ECO:0000256" key="2">
    <source>
        <dbReference type="SAM" id="MobiDB-lite"/>
    </source>
</evidence>
<comment type="subcellular location">
    <subcellularLocation>
        <location evidence="1">Nucleus</location>
    </subcellularLocation>
</comment>
<gene>
    <name evidence="4" type="ORF">ANN_13180</name>
</gene>
<keyword evidence="5" id="KW-1185">Reference proteome</keyword>
<evidence type="ECO:0000259" key="3">
    <source>
        <dbReference type="Pfam" id="PF05225"/>
    </source>
</evidence>
<evidence type="ECO:0000256" key="1">
    <source>
        <dbReference type="ARBA" id="ARBA00004123"/>
    </source>
</evidence>
<dbReference type="EMBL" id="JAJSOF020000009">
    <property type="protein sequence ID" value="KAJ4446484.1"/>
    <property type="molecule type" value="Genomic_DNA"/>
</dbReference>
<reference evidence="4 5" key="1">
    <citation type="journal article" date="2022" name="Allergy">
        <title>Genome assembly and annotation of Periplaneta americana reveal a comprehensive cockroach allergen profile.</title>
        <authorList>
            <person name="Wang L."/>
            <person name="Xiong Q."/>
            <person name="Saelim N."/>
            <person name="Wang L."/>
            <person name="Nong W."/>
            <person name="Wan A.T."/>
            <person name="Shi M."/>
            <person name="Liu X."/>
            <person name="Cao Q."/>
            <person name="Hui J.H.L."/>
            <person name="Sookrung N."/>
            <person name="Leung T.F."/>
            <person name="Tungtrongchitr A."/>
            <person name="Tsui S.K.W."/>
        </authorList>
    </citation>
    <scope>NUCLEOTIDE SEQUENCE [LARGE SCALE GENOMIC DNA]</scope>
    <source>
        <strain evidence="4">PWHHKU_190912</strain>
    </source>
</reference>
<evidence type="ECO:0000313" key="4">
    <source>
        <dbReference type="EMBL" id="KAJ4446484.1"/>
    </source>
</evidence>
<dbReference type="Proteomes" id="UP001148838">
    <property type="component" value="Unassembled WGS sequence"/>
</dbReference>
<dbReference type="SUPFAM" id="SSF46689">
    <property type="entry name" value="Homeodomain-like"/>
    <property type="match status" value="1"/>
</dbReference>
<dbReference type="Gene3D" id="1.10.10.60">
    <property type="entry name" value="Homeodomain-like"/>
    <property type="match status" value="1"/>
</dbReference>
<organism evidence="4 5">
    <name type="scientific">Periplaneta americana</name>
    <name type="common">American cockroach</name>
    <name type="synonym">Blatta americana</name>
    <dbReference type="NCBI Taxonomy" id="6978"/>
    <lineage>
        <taxon>Eukaryota</taxon>
        <taxon>Metazoa</taxon>
        <taxon>Ecdysozoa</taxon>
        <taxon>Arthropoda</taxon>
        <taxon>Hexapoda</taxon>
        <taxon>Insecta</taxon>
        <taxon>Pterygota</taxon>
        <taxon>Neoptera</taxon>
        <taxon>Polyneoptera</taxon>
        <taxon>Dictyoptera</taxon>
        <taxon>Blattodea</taxon>
        <taxon>Blattoidea</taxon>
        <taxon>Blattidae</taxon>
        <taxon>Blattinae</taxon>
        <taxon>Periplaneta</taxon>
    </lineage>
</organism>
<comment type="caution">
    <text evidence="4">The sequence shown here is derived from an EMBL/GenBank/DDBJ whole genome shotgun (WGS) entry which is preliminary data.</text>
</comment>
<feature type="compositionally biased region" description="Basic residues" evidence="2">
    <location>
        <begin position="219"/>
        <end position="231"/>
    </location>
</feature>
<proteinExistence type="predicted"/>
<sequence length="231" mass="26788">MNGKLSIRKASEQFAVPYTTLNNKLNNKYTNKVWAPKALSDNEEKYLVEDLMQCANWGFPLKKVDVRDVVQDYLNRKGRVEKRFMNNRPGNEWLYGFLTRNKELSSRMSKSTKRSREAITRETMNRFFHNLEETLNGVQPSNLKNCDETNFCDDPGQSKVIVKRGFKKSGDVPLCPEKVLSQIPDSETGNESDEREKSWTDSFVKHLKEARYGNSNAKQIRRGKRLNVAKQ</sequence>
<dbReference type="InterPro" id="IPR009057">
    <property type="entry name" value="Homeodomain-like_sf"/>
</dbReference>
<dbReference type="Pfam" id="PF05225">
    <property type="entry name" value="HTH_psq"/>
    <property type="match status" value="1"/>
</dbReference>
<protein>
    <recommendedName>
        <fullName evidence="3">HTH psq-type domain-containing protein</fullName>
    </recommendedName>
</protein>
<accession>A0ABQ8TIP3</accession>